<keyword evidence="2" id="KW-0245">EGF-like domain</keyword>
<evidence type="ECO:0000313" key="16">
    <source>
        <dbReference type="Proteomes" id="UP001431783"/>
    </source>
</evidence>
<dbReference type="PANTHER" id="PTHR24026">
    <property type="entry name" value="FAT ATYPICAL CADHERIN-RELATED"/>
    <property type="match status" value="1"/>
</dbReference>
<feature type="domain" description="Cadherin" evidence="14">
    <location>
        <begin position="1008"/>
        <end position="1117"/>
    </location>
</feature>
<feature type="domain" description="Cadherin" evidence="14">
    <location>
        <begin position="361"/>
        <end position="477"/>
    </location>
</feature>
<dbReference type="FunFam" id="2.60.40.60:FF:000353">
    <property type="entry name" value="Dachsous, isoform B"/>
    <property type="match status" value="1"/>
</dbReference>
<dbReference type="GO" id="GO:0007156">
    <property type="term" value="P:homophilic cell adhesion via plasma membrane adhesion molecules"/>
    <property type="evidence" value="ECO:0007669"/>
    <property type="project" value="InterPro"/>
</dbReference>
<dbReference type="PROSITE" id="PS50268">
    <property type="entry name" value="CADHERIN_2"/>
    <property type="match status" value="19"/>
</dbReference>
<evidence type="ECO:0000259" key="14">
    <source>
        <dbReference type="PROSITE" id="PS50268"/>
    </source>
</evidence>
<dbReference type="FunFam" id="2.60.40.60:FF:000015">
    <property type="entry name" value="FAT atypical cadherin 1"/>
    <property type="match status" value="1"/>
</dbReference>
<feature type="domain" description="Cadherin" evidence="14">
    <location>
        <begin position="1532"/>
        <end position="1628"/>
    </location>
</feature>
<protein>
    <recommendedName>
        <fullName evidence="14">Cadherin domain-containing protein</fullName>
    </recommendedName>
</protein>
<evidence type="ECO:0000256" key="6">
    <source>
        <dbReference type="ARBA" id="ARBA00022889"/>
    </source>
</evidence>
<dbReference type="PROSITE" id="PS00232">
    <property type="entry name" value="CADHERIN_1"/>
    <property type="match status" value="12"/>
</dbReference>
<dbReference type="PANTHER" id="PTHR24026:SF133">
    <property type="entry name" value="CADHERIN-RELATED FAMILY MEMBER 2"/>
    <property type="match status" value="1"/>
</dbReference>
<dbReference type="SMART" id="SM00112">
    <property type="entry name" value="CA"/>
    <property type="match status" value="18"/>
</dbReference>
<evidence type="ECO:0000256" key="8">
    <source>
        <dbReference type="ARBA" id="ARBA00023136"/>
    </source>
</evidence>
<evidence type="ECO:0000256" key="9">
    <source>
        <dbReference type="ARBA" id="ARBA00023157"/>
    </source>
</evidence>
<evidence type="ECO:0000256" key="11">
    <source>
        <dbReference type="PROSITE-ProRule" id="PRU00043"/>
    </source>
</evidence>
<feature type="region of interest" description="Disordered" evidence="12">
    <location>
        <begin position="2397"/>
        <end position="2421"/>
    </location>
</feature>
<feature type="domain" description="Cadherin" evidence="14">
    <location>
        <begin position="40"/>
        <end position="148"/>
    </location>
</feature>
<keyword evidence="7 13" id="KW-1133">Transmembrane helix</keyword>
<dbReference type="GO" id="GO:0005509">
    <property type="term" value="F:calcium ion binding"/>
    <property type="evidence" value="ECO:0007669"/>
    <property type="project" value="UniProtKB-UniRule"/>
</dbReference>
<dbReference type="FunFam" id="2.60.40.60:FF:000039">
    <property type="entry name" value="FAT atypical cadherin 3"/>
    <property type="match status" value="1"/>
</dbReference>
<evidence type="ECO:0000256" key="7">
    <source>
        <dbReference type="ARBA" id="ARBA00022989"/>
    </source>
</evidence>
<evidence type="ECO:0000256" key="3">
    <source>
        <dbReference type="ARBA" id="ARBA00022692"/>
    </source>
</evidence>
<dbReference type="FunFam" id="2.60.40.60:FF:000279">
    <property type="entry name" value="Protocadherin-16, putative"/>
    <property type="match status" value="1"/>
</dbReference>
<dbReference type="InterPro" id="IPR027397">
    <property type="entry name" value="Catenin-bd_sf"/>
</dbReference>
<comment type="subcellular location">
    <subcellularLocation>
        <location evidence="1">Cell membrane</location>
        <topology evidence="1">Single-pass type I membrane protein</topology>
    </subcellularLocation>
</comment>
<feature type="domain" description="Cadherin" evidence="14">
    <location>
        <begin position="1221"/>
        <end position="1326"/>
    </location>
</feature>
<feature type="domain" description="Cadherin" evidence="14">
    <location>
        <begin position="1429"/>
        <end position="1543"/>
    </location>
</feature>
<name>A0AAW1V8L8_9CUCU</name>
<dbReference type="GO" id="GO:0001736">
    <property type="term" value="P:establishment of planar polarity"/>
    <property type="evidence" value="ECO:0007669"/>
    <property type="project" value="UniProtKB-ARBA"/>
</dbReference>
<evidence type="ECO:0000313" key="15">
    <source>
        <dbReference type="EMBL" id="KAK9891679.1"/>
    </source>
</evidence>
<feature type="domain" description="Cadherin" evidence="14">
    <location>
        <begin position="149"/>
        <end position="251"/>
    </location>
</feature>
<dbReference type="FunFam" id="2.60.40.60:FF:000140">
    <property type="entry name" value="Dachsous cadherin-related 1"/>
    <property type="match status" value="1"/>
</dbReference>
<dbReference type="GO" id="GO:0048731">
    <property type="term" value="P:system development"/>
    <property type="evidence" value="ECO:0007669"/>
    <property type="project" value="UniProtKB-ARBA"/>
</dbReference>
<feature type="domain" description="Cadherin" evidence="14">
    <location>
        <begin position="478"/>
        <end position="586"/>
    </location>
</feature>
<dbReference type="GO" id="GO:0048589">
    <property type="term" value="P:developmental growth"/>
    <property type="evidence" value="ECO:0007669"/>
    <property type="project" value="UniProtKB-ARBA"/>
</dbReference>
<dbReference type="SUPFAM" id="SSF49313">
    <property type="entry name" value="Cadherin-like"/>
    <property type="match status" value="19"/>
</dbReference>
<feature type="domain" description="Cadherin" evidence="14">
    <location>
        <begin position="1860"/>
        <end position="1951"/>
    </location>
</feature>
<keyword evidence="10" id="KW-0325">Glycoprotein</keyword>
<keyword evidence="4" id="KW-0677">Repeat</keyword>
<keyword evidence="16" id="KW-1185">Reference proteome</keyword>
<dbReference type="EMBL" id="JARQZJ010000129">
    <property type="protein sequence ID" value="KAK9891679.1"/>
    <property type="molecule type" value="Genomic_DNA"/>
</dbReference>
<feature type="domain" description="Cadherin" evidence="14">
    <location>
        <begin position="1115"/>
        <end position="1220"/>
    </location>
</feature>
<gene>
    <name evidence="15" type="ORF">WA026_015647</name>
</gene>
<evidence type="ECO:0000256" key="5">
    <source>
        <dbReference type="ARBA" id="ARBA00022837"/>
    </source>
</evidence>
<dbReference type="FunFam" id="2.60.40.60:FF:000002">
    <property type="entry name" value="Protocadherin alpha 2"/>
    <property type="match status" value="1"/>
</dbReference>
<proteinExistence type="predicted"/>
<evidence type="ECO:0000256" key="4">
    <source>
        <dbReference type="ARBA" id="ARBA00022737"/>
    </source>
</evidence>
<accession>A0AAW1V8L8</accession>
<comment type="caution">
    <text evidence="15">The sequence shown here is derived from an EMBL/GenBank/DDBJ whole genome shotgun (WGS) entry which is preliminary data.</text>
</comment>
<dbReference type="CDD" id="cd11304">
    <property type="entry name" value="Cadherin_repeat"/>
    <property type="match status" value="19"/>
</dbReference>
<dbReference type="InterPro" id="IPR020894">
    <property type="entry name" value="Cadherin_CS"/>
</dbReference>
<keyword evidence="9" id="KW-1015">Disulfide bond</keyword>
<feature type="domain" description="Cadherin" evidence="14">
    <location>
        <begin position="800"/>
        <end position="902"/>
    </location>
</feature>
<organism evidence="15 16">
    <name type="scientific">Henosepilachna vigintioctopunctata</name>
    <dbReference type="NCBI Taxonomy" id="420089"/>
    <lineage>
        <taxon>Eukaryota</taxon>
        <taxon>Metazoa</taxon>
        <taxon>Ecdysozoa</taxon>
        <taxon>Arthropoda</taxon>
        <taxon>Hexapoda</taxon>
        <taxon>Insecta</taxon>
        <taxon>Pterygota</taxon>
        <taxon>Neoptera</taxon>
        <taxon>Endopterygota</taxon>
        <taxon>Coleoptera</taxon>
        <taxon>Polyphaga</taxon>
        <taxon>Cucujiformia</taxon>
        <taxon>Coccinelloidea</taxon>
        <taxon>Coccinellidae</taxon>
        <taxon>Epilachninae</taxon>
        <taxon>Epilachnini</taxon>
        <taxon>Henosepilachna</taxon>
    </lineage>
</organism>
<dbReference type="InterPro" id="IPR015919">
    <property type="entry name" value="Cadherin-like_sf"/>
</dbReference>
<dbReference type="InterPro" id="IPR002126">
    <property type="entry name" value="Cadherin-like_dom"/>
</dbReference>
<dbReference type="GO" id="GO:0030154">
    <property type="term" value="P:cell differentiation"/>
    <property type="evidence" value="ECO:0007669"/>
    <property type="project" value="UniProtKB-ARBA"/>
</dbReference>
<dbReference type="FunFam" id="2.60.40.60:FF:000081">
    <property type="entry name" value="protocadherin Fat 4"/>
    <property type="match status" value="1"/>
</dbReference>
<evidence type="ECO:0000256" key="12">
    <source>
        <dbReference type="SAM" id="MobiDB-lite"/>
    </source>
</evidence>
<keyword evidence="3 13" id="KW-0812">Transmembrane</keyword>
<feature type="domain" description="Cadherin" evidence="14">
    <location>
        <begin position="1629"/>
        <end position="1736"/>
    </location>
</feature>
<sequence>MSQRHSLIVTATDTGNPPLSANLTIFVDVQDFNDNPPVFERNEYDIQVSESLPVNSQILQVVAVDLDTGNNARLTYRLLHQNESVLAAKIFGIFPNSGWLYLRETMDRETQDKFTLVVAATDNGTPSQTATALITVNVLDTNDNSPVFTKSSYEFSIQENLPRNSNVGSVLAKDADFEDNAVVRYHLIPNNTSFQINAITGQIFTREPLDRESKDSYDITVEARDQGSPSRSSRMPIKIHVTDVNDNAPEIVDPQEDVVSVREEQLPGTEVVKVRAVDADFGENASITYSILTNKDSEAHNVFTIDPVTGIIRTRITLDHEERTIYRLSVAATDGGKPPKQTVRKLRVGVLNLNDNRPTFTSSSLNFKVLENVPIGHVVGSVAISDSFEHENTIAGSTSGHITYTLTSCLVDHVRDAFDIDRTTGFLIVAKELDRELQSKYQLEIRAMDTSSVDNPQSSAITVIIEIEDVNDNYPKWSIDPIKISVLENIKIGSNVFNFSTFDPDFGSNGEVQYSILKQYPDAAMFSIDSLTGQLVLNKPLDYEDVKDHVLIVVATDQCVNVSQRLSSSVTAMVSVGDVNDNSPQFVFPPKPSSVMMGRGLSVGMIVTQIIATDADSGENGRITYIMSDKRHDNYFSLGPSTGILTLIKPLRNTQKVYSVNITANDHGTPSRHTELTFTFNSETSVDNTPKFSNSVFRASVPEDATIGTFVTKISIDSPIARNAGNLTFMMPSELSDGDFTIDFLGRVSTSNYIDREKRDFYSLPVYIIDSSKSPRTLSDVTTLLIKVEDVNDHAPEFKKGSCYRLSIPENNDQSVIHTVTATDLDEGLNSKLSYTISGGNVGNKFSINSKTGDLFAKSLDREIFSKYHLVITAHDNGNPKMQGYCNLTISVEDQNDNDPKFDEAKYSKSIREDISPDTSILRVHASDADAGINSRIIYSLANESHWLFRIDNKSGVIFTTGLFDRERQHIYNFSVVATDSGKYNARSTKVPITVFIEDVNDNKPLFVKYPFTAKVSAYIQPGQPILTVQAKDSDEGNNAEIVYSISQAHLHSKFRINPNNGILTATQSLASENGQIIYINVVATDKGHPAQSSTGLVEIKVGDVNEESTKLIFPKLKYEVTLAENANEFSNHLQVTAVRTDGRRQKIIYSFGSGNEDNIFSINSDNGIIQIKDSKKLDFEKYHNIVLVVEAKTDSYPILHSYCEVIINLTDQNDNAPKFSQQLYTASVWEENNKGTFVLQVVAFDSDEAQNSRIRYHIVDGNHDNAFKIEPAFSGTLKTNIALDREIRDSYRLTVIATDDGIPQMTGTAKIKINILDVNDNQPSFPKPKTIQVYENMNVGNVLTTISANDVDLYPALIYKFAQENSREIQEYFCIDRFSGKITLRKKLDYETMQEYNIKIIASDDVHTAVTTLTIRVMDVNDNPPLFSQNSYAAAIPDDTSSTPLDIVHFNATDADSEDNALIKYSIVGQSHGLNINSNGVLQANFTNLSTITEDIYLIIKAEDMGKPPLHSLASVRIKASGSALDILGQNRKEYRINIPENLHQGSSVLKLVPSRSGATSYEIVDGNIGENFEIISSSATLILLKPVDRETKDFYHLKVTNNADEAFSVIDIYISIDDSNDNAPVFQGQEYKANVLENSPVGYSIAKIAAKDADLADTPNSAVVYSITSGNDEGCFNLEKTTGVLKVNKTLDYDTGSQKYQLIIRACDMGTKPLCTFTHFYVLLEDSNDNTPNFPVREYLEFIGENEPIGTAIFTAQATDLDKGFYGNLSYSLASLTSSNDDSHTMFHIDSSSGLVISNAVFDYEQRNRYIFLVKVTDSGGSSNSVKVRVEIESKDEYYPQFTEKTYKFTLATSVKLPVGFVVGYLQATDRDKGIDGRVVYQLTTQHTFFKVNRTTGAVLVKRKLDSSESQDLGKEISLVVSASSGRQGSLTNMSVVEIMLDPLADPDTNMYVNKDNEAIASAESGVFDWALGLFIAIILIVIIFGAVFVFLHMKNKRNRKGNKPNLSSDSVNTSNNYVDPTAFDTIPIRNVGNNSNNSNQFAPPKYDEIPPYGGAHPASSNSGAATTSELSGSEQSGSSGRGSAEDGEDGEDEEIRMINEGPLQMDPRLMHQNDDDNLSDMSVRNTQEYLARLGIINNNSNAAAQAATRLCSDPRAGSSKETVHHHPSVPLDSLNIYDEETSNDNDISNFYAKLNDVAGSDRASSTDEGVNAAMGNPMDHVIALATYGEVPTVTHQPSMNGSLSSIVHSEEELAGSYNWDYLLDWGPQYQPLAHVFSEIARLKDDTSSVKSGASGNSSVKSKNSVALAKNVPPPMITNVAPRAITMPVLSGRTSSHHTGGHNQMHLLPRSPINHDASGATFSTSSAMSPSFSPSLSPLATKSPSISPLVTPGLPTSHHVMRQPPPNRNKTIVETEMRL</sequence>
<evidence type="ECO:0000256" key="2">
    <source>
        <dbReference type="ARBA" id="ARBA00022536"/>
    </source>
</evidence>
<dbReference type="Gene3D" id="4.10.900.10">
    <property type="entry name" value="TCF3-CBD (Catenin binding domain)"/>
    <property type="match status" value="1"/>
</dbReference>
<dbReference type="FunFam" id="2.60.40.60:FF:000020">
    <property type="entry name" value="Dachsous cadherin-related 1b"/>
    <property type="match status" value="3"/>
</dbReference>
<dbReference type="GO" id="GO:0005886">
    <property type="term" value="C:plasma membrane"/>
    <property type="evidence" value="ECO:0007669"/>
    <property type="project" value="UniProtKB-SubCell"/>
</dbReference>
<feature type="domain" description="Cadherin" evidence="14">
    <location>
        <begin position="693"/>
        <end position="798"/>
    </location>
</feature>
<feature type="compositionally biased region" description="Polar residues" evidence="12">
    <location>
        <begin position="2061"/>
        <end position="2070"/>
    </location>
</feature>
<feature type="transmembrane region" description="Helical" evidence="13">
    <location>
        <begin position="1972"/>
        <end position="1994"/>
    </location>
</feature>
<feature type="region of interest" description="Disordered" evidence="12">
    <location>
        <begin position="2028"/>
        <end position="2094"/>
    </location>
</feature>
<reference evidence="15 16" key="1">
    <citation type="submission" date="2023-03" db="EMBL/GenBank/DDBJ databases">
        <title>Genome insight into feeding habits of ladybird beetles.</title>
        <authorList>
            <person name="Li H.-S."/>
            <person name="Huang Y.-H."/>
            <person name="Pang H."/>
        </authorList>
    </citation>
    <scope>NUCLEOTIDE SEQUENCE [LARGE SCALE GENOMIC DNA]</scope>
    <source>
        <strain evidence="15">SYSU_2023b</strain>
        <tissue evidence="15">Whole body</tissue>
    </source>
</reference>
<feature type="domain" description="Cadherin" evidence="14">
    <location>
        <begin position="253"/>
        <end position="360"/>
    </location>
</feature>
<dbReference type="PRINTS" id="PR00205">
    <property type="entry name" value="CADHERIN"/>
</dbReference>
<feature type="domain" description="Cadherin" evidence="14">
    <location>
        <begin position="5"/>
        <end position="39"/>
    </location>
</feature>
<evidence type="ECO:0000256" key="13">
    <source>
        <dbReference type="SAM" id="Phobius"/>
    </source>
</evidence>
<feature type="domain" description="Cadherin" evidence="14">
    <location>
        <begin position="589"/>
        <end position="692"/>
    </location>
</feature>
<feature type="domain" description="Cadherin" evidence="14">
    <location>
        <begin position="903"/>
        <end position="1007"/>
    </location>
</feature>
<keyword evidence="8 13" id="KW-0472">Membrane</keyword>
<feature type="domain" description="Cadherin" evidence="14">
    <location>
        <begin position="1326"/>
        <end position="1428"/>
    </location>
</feature>
<feature type="compositionally biased region" description="Low complexity" evidence="12">
    <location>
        <begin position="2071"/>
        <end position="2085"/>
    </location>
</feature>
<keyword evidence="5 11" id="KW-0106">Calcium</keyword>
<dbReference type="FunFam" id="2.60.40.60:FF:000116">
    <property type="entry name" value="Dachsous cadherin-related 2"/>
    <property type="match status" value="1"/>
</dbReference>
<keyword evidence="6" id="KW-0130">Cell adhesion</keyword>
<dbReference type="Gene3D" id="2.60.40.60">
    <property type="entry name" value="Cadherins"/>
    <property type="match status" value="19"/>
</dbReference>
<feature type="domain" description="Cadherin" evidence="14">
    <location>
        <begin position="1745"/>
        <end position="1844"/>
    </location>
</feature>
<dbReference type="GO" id="GO:0009887">
    <property type="term" value="P:animal organ morphogenesis"/>
    <property type="evidence" value="ECO:0007669"/>
    <property type="project" value="UniProtKB-ARBA"/>
</dbReference>
<dbReference type="Proteomes" id="UP001431783">
    <property type="component" value="Unassembled WGS sequence"/>
</dbReference>
<evidence type="ECO:0000256" key="10">
    <source>
        <dbReference type="ARBA" id="ARBA00023180"/>
    </source>
</evidence>
<dbReference type="GO" id="GO:0007163">
    <property type="term" value="P:establishment or maintenance of cell polarity"/>
    <property type="evidence" value="ECO:0007669"/>
    <property type="project" value="UniProtKB-ARBA"/>
</dbReference>
<evidence type="ECO:0000256" key="1">
    <source>
        <dbReference type="ARBA" id="ARBA00004251"/>
    </source>
</evidence>
<dbReference type="Pfam" id="PF00028">
    <property type="entry name" value="Cadherin"/>
    <property type="match status" value="15"/>
</dbReference>